<feature type="compositionally biased region" description="Acidic residues" evidence="5">
    <location>
        <begin position="21"/>
        <end position="44"/>
    </location>
</feature>
<protein>
    <submittedName>
        <fullName evidence="6">Uncharacterized protein</fullName>
    </submittedName>
</protein>
<dbReference type="GO" id="GO:0032040">
    <property type="term" value="C:small-subunit processome"/>
    <property type="evidence" value="ECO:0007669"/>
    <property type="project" value="InterPro"/>
</dbReference>
<feature type="compositionally biased region" description="Acidic residues" evidence="5">
    <location>
        <begin position="332"/>
        <end position="348"/>
    </location>
</feature>
<evidence type="ECO:0000313" key="7">
    <source>
        <dbReference type="Proteomes" id="UP000261520"/>
    </source>
</evidence>
<feature type="compositionally biased region" description="Basic residues" evidence="5">
    <location>
        <begin position="727"/>
        <end position="740"/>
    </location>
</feature>
<feature type="compositionally biased region" description="Acidic residues" evidence="5">
    <location>
        <begin position="422"/>
        <end position="439"/>
    </location>
</feature>
<feature type="compositionally biased region" description="Acidic residues" evidence="5">
    <location>
        <begin position="388"/>
        <end position="402"/>
    </location>
</feature>
<feature type="region of interest" description="Disordered" evidence="5">
    <location>
        <begin position="695"/>
        <end position="740"/>
    </location>
</feature>
<dbReference type="STRING" id="409849.ENSPMGP00000015546"/>
<keyword evidence="4" id="KW-0539">Nucleus</keyword>
<evidence type="ECO:0000256" key="2">
    <source>
        <dbReference type="ARBA" id="ARBA00007774"/>
    </source>
</evidence>
<reference evidence="6" key="2">
    <citation type="submission" date="2025-09" db="UniProtKB">
        <authorList>
            <consortium name="Ensembl"/>
        </authorList>
    </citation>
    <scope>IDENTIFICATION</scope>
</reference>
<keyword evidence="3" id="KW-0597">Phosphoprotein</keyword>
<dbReference type="GO" id="GO:0006364">
    <property type="term" value="P:rRNA processing"/>
    <property type="evidence" value="ECO:0007669"/>
    <property type="project" value="InterPro"/>
</dbReference>
<reference evidence="6" key="1">
    <citation type="submission" date="2025-08" db="UniProtKB">
        <authorList>
            <consortium name="Ensembl"/>
        </authorList>
    </citation>
    <scope>IDENTIFICATION</scope>
</reference>
<comment type="subcellular location">
    <subcellularLocation>
        <location evidence="1">Nucleus</location>
        <location evidence="1">Nucleolus</location>
    </subcellularLocation>
</comment>
<keyword evidence="7" id="KW-1185">Reference proteome</keyword>
<dbReference type="PANTHER" id="PTHR14150:SF12">
    <property type="entry name" value="U3 SMALL NUCLEOLAR RNA-ASSOCIATED PROTEIN 14 HOMOLOG A"/>
    <property type="match status" value="1"/>
</dbReference>
<proteinExistence type="inferred from homology"/>
<feature type="region of interest" description="Disordered" evidence="5">
    <location>
        <begin position="628"/>
        <end position="652"/>
    </location>
</feature>
<comment type="similarity">
    <text evidence="2">Belongs to the UTP14 family.</text>
</comment>
<dbReference type="InterPro" id="IPR006709">
    <property type="entry name" value="SSU_processome_Utp14"/>
</dbReference>
<evidence type="ECO:0000256" key="5">
    <source>
        <dbReference type="SAM" id="MobiDB-lite"/>
    </source>
</evidence>
<feature type="compositionally biased region" description="Polar residues" evidence="5">
    <location>
        <begin position="703"/>
        <end position="719"/>
    </location>
</feature>
<sequence>QVGRSSIRKDFTAVSGAVRYDDDDGEEEDLNPEISADEEEANEEDERKRNKLVQAISSMGGGHRSTRLEERSEAVIQVSEFGVNAVGEGSKIELSDLIPTATKKAQKQIETLQRGRKTLDTPLSRLLPDINSQQNLTIQNQRAEQLLFPLNQEPSGPKPMEHVVTAWKARTPLEQEIFALLNANKQPIHNPVLTPAEEESIKAMSLEEAKIRRAELQKSRALQSYYEAKARRERKIKSKKYHKVHNKAKRKEMLKQFDEMVKTNPEAALEELKKLEMARMQERMSLKHQNSGKWAKSKAIMAKYDEDARKAMQQQLELNKDLTQKVVTALNNDEEEDNEEEEGTEEVLPDFVNDAEKAENVANPWMRGKLTEEEQEEEKISMMVDEAVVIEESSEEEEEVNGEEALLREFENRRQRRKEEENQMADQDEEEEEDVVAEDELSEFTSIIRGLKEKPEELIVDNSMPLVEGLTRIQTFEDAENLDLEMSENIKDDVTEIVQLEETTKEPSPKKAKKRKRNIELKEVLTKEAKVVNVPLKFTTEEAEEEDLEDEIHQRGLIKEAFAGDDVVSDFLKEKRKQEAAGKPKVIDLTLPGWGEWGGLGLKPSKNKRRKFRIKTGPVVQRKDSKLPEVIMSEQRDKSITPHQVSSLPFPFDNHTQFESTIRCPLGRTWNSEKTVKKVTQAKVVTQLGAIIEPMGREELKKSQQNASHQKSQSQTATNQKKAQPERRKKQAQKRKKHRE</sequence>
<evidence type="ECO:0000313" key="6">
    <source>
        <dbReference type="Ensembl" id="ENSPMGP00000015546.1"/>
    </source>
</evidence>
<dbReference type="Ensembl" id="ENSPMGT00000016578.1">
    <property type="protein sequence ID" value="ENSPMGP00000015546.1"/>
    <property type="gene ID" value="ENSPMGG00000012734.1"/>
</dbReference>
<name>A0A3B4AGD2_9GOBI</name>
<dbReference type="PANTHER" id="PTHR14150">
    <property type="entry name" value="U3 SMALL NUCLEOLAR RNA-ASSOCIATED PROTEIN 14"/>
    <property type="match status" value="1"/>
</dbReference>
<evidence type="ECO:0000256" key="1">
    <source>
        <dbReference type="ARBA" id="ARBA00004604"/>
    </source>
</evidence>
<feature type="region of interest" description="Disordered" evidence="5">
    <location>
        <begin position="17"/>
        <end position="69"/>
    </location>
</feature>
<evidence type="ECO:0000256" key="3">
    <source>
        <dbReference type="ARBA" id="ARBA00022553"/>
    </source>
</evidence>
<feature type="compositionally biased region" description="Basic and acidic residues" evidence="5">
    <location>
        <begin position="405"/>
        <end position="421"/>
    </location>
</feature>
<dbReference type="Pfam" id="PF04615">
    <property type="entry name" value="Utp14"/>
    <property type="match status" value="1"/>
</dbReference>
<dbReference type="Proteomes" id="UP000261520">
    <property type="component" value="Unplaced"/>
</dbReference>
<accession>A0A3B4AGD2</accession>
<feature type="region of interest" description="Disordered" evidence="5">
    <location>
        <begin position="331"/>
        <end position="439"/>
    </location>
</feature>
<dbReference type="AlphaFoldDB" id="A0A3B4AGD2"/>
<organism evidence="6 7">
    <name type="scientific">Periophthalmus magnuspinnatus</name>
    <dbReference type="NCBI Taxonomy" id="409849"/>
    <lineage>
        <taxon>Eukaryota</taxon>
        <taxon>Metazoa</taxon>
        <taxon>Chordata</taxon>
        <taxon>Craniata</taxon>
        <taxon>Vertebrata</taxon>
        <taxon>Euteleostomi</taxon>
        <taxon>Actinopterygii</taxon>
        <taxon>Neopterygii</taxon>
        <taxon>Teleostei</taxon>
        <taxon>Neoteleostei</taxon>
        <taxon>Acanthomorphata</taxon>
        <taxon>Gobiaria</taxon>
        <taxon>Gobiiformes</taxon>
        <taxon>Gobioidei</taxon>
        <taxon>Gobiidae</taxon>
        <taxon>Oxudercinae</taxon>
        <taxon>Periophthalmus</taxon>
    </lineage>
</organism>
<evidence type="ECO:0000256" key="4">
    <source>
        <dbReference type="ARBA" id="ARBA00023242"/>
    </source>
</evidence>